<dbReference type="PANTHER" id="PTHR21015:SF22">
    <property type="entry name" value="GLYCOSYLTRANSFERASE"/>
    <property type="match status" value="1"/>
</dbReference>
<dbReference type="AlphaFoldDB" id="A0A1F8C4X0"/>
<evidence type="ECO:0000256" key="2">
    <source>
        <dbReference type="ARBA" id="ARBA00022618"/>
    </source>
</evidence>
<keyword evidence="9 10" id="KW-0961">Cell wall biogenesis/degradation</keyword>
<dbReference type="Gene3D" id="3.40.50.2000">
    <property type="entry name" value="Glycogen Phosphorylase B"/>
    <property type="match status" value="2"/>
</dbReference>
<comment type="function">
    <text evidence="10">Cell wall formation. Catalyzes the transfer of a GlcNAc subunit on undecaprenyl-pyrophosphoryl-MurNAc-pentapeptide (lipid intermediate I) to form undecaprenyl-pyrophosphoryl-MurNAc-(pentapeptide)GlcNAc (lipid intermediate II).</text>
</comment>
<evidence type="ECO:0000256" key="1">
    <source>
        <dbReference type="ARBA" id="ARBA00022475"/>
    </source>
</evidence>
<keyword evidence="3 10" id="KW-0328">Glycosyltransferase</keyword>
<evidence type="ECO:0000256" key="6">
    <source>
        <dbReference type="ARBA" id="ARBA00022984"/>
    </source>
</evidence>
<evidence type="ECO:0000313" key="15">
    <source>
        <dbReference type="Proteomes" id="UP000178429"/>
    </source>
</evidence>
<dbReference type="GO" id="GO:0005886">
    <property type="term" value="C:plasma membrane"/>
    <property type="evidence" value="ECO:0007669"/>
    <property type="project" value="UniProtKB-SubCell"/>
</dbReference>
<feature type="domain" description="Glycosyltransferase family 28 N-terminal" evidence="12">
    <location>
        <begin position="53"/>
        <end position="154"/>
    </location>
</feature>
<name>A0A1F8C4X0_9BACT</name>
<protein>
    <recommendedName>
        <fullName evidence="10">UDP-N-acetylglucosamine--N-acetylmuramyl-(pentapeptide) pyrophosphoryl-undecaprenol N-acetylglucosamine transferase</fullName>
        <ecNumber evidence="10">2.4.1.227</ecNumber>
    </recommendedName>
    <alternativeName>
        <fullName evidence="10">Undecaprenyl-PP-MurNAc-pentapeptide-UDPGlcNAc GlcNAc transferase</fullName>
    </alternativeName>
</protein>
<keyword evidence="11" id="KW-0812">Transmembrane</keyword>
<dbReference type="Pfam" id="PF03033">
    <property type="entry name" value="Glyco_transf_28"/>
    <property type="match status" value="1"/>
</dbReference>
<accession>A0A1F8C4X0</accession>
<evidence type="ECO:0000256" key="4">
    <source>
        <dbReference type="ARBA" id="ARBA00022679"/>
    </source>
</evidence>
<dbReference type="PANTHER" id="PTHR21015">
    <property type="entry name" value="UDP-N-ACETYLGLUCOSAMINE--N-ACETYLMURAMYL-(PENTAPEPTIDE) PYROPHOSPHORYL-UNDECAPRENOL N-ACETYLGLUCOSAMINE TRANSFERASE 1"/>
    <property type="match status" value="1"/>
</dbReference>
<dbReference type="Proteomes" id="UP000178429">
    <property type="component" value="Unassembled WGS sequence"/>
</dbReference>
<dbReference type="InterPro" id="IPR004276">
    <property type="entry name" value="GlycoTrans_28_N"/>
</dbReference>
<evidence type="ECO:0000313" key="14">
    <source>
        <dbReference type="EMBL" id="OGM70735.1"/>
    </source>
</evidence>
<dbReference type="InterPro" id="IPR007235">
    <property type="entry name" value="Glyco_trans_28_C"/>
</dbReference>
<dbReference type="STRING" id="1802525.A2975_02490"/>
<feature type="transmembrane region" description="Helical" evidence="11">
    <location>
        <begin position="107"/>
        <end position="128"/>
    </location>
</feature>
<keyword evidence="1 10" id="KW-1003">Cell membrane</keyword>
<keyword evidence="2 10" id="KW-0132">Cell division</keyword>
<dbReference type="GO" id="GO:0051301">
    <property type="term" value="P:cell division"/>
    <property type="evidence" value="ECO:0007669"/>
    <property type="project" value="UniProtKB-KW"/>
</dbReference>
<dbReference type="SUPFAM" id="SSF53756">
    <property type="entry name" value="UDP-Glycosyltransferase/glycogen phosphorylase"/>
    <property type="match status" value="1"/>
</dbReference>
<comment type="pathway">
    <text evidence="10">Cell wall biogenesis; peptidoglycan biosynthesis.</text>
</comment>
<dbReference type="CDD" id="cd03785">
    <property type="entry name" value="GT28_MurG"/>
    <property type="match status" value="1"/>
</dbReference>
<feature type="binding site" evidence="10">
    <location>
        <position position="201"/>
    </location>
    <ligand>
        <name>UDP-N-acetyl-alpha-D-glucosamine</name>
        <dbReference type="ChEBI" id="CHEBI:57705"/>
    </ligand>
</feature>
<evidence type="ECO:0000256" key="3">
    <source>
        <dbReference type="ARBA" id="ARBA00022676"/>
    </source>
</evidence>
<evidence type="ECO:0000256" key="8">
    <source>
        <dbReference type="ARBA" id="ARBA00023306"/>
    </source>
</evidence>
<keyword evidence="11" id="KW-1133">Transmembrane helix</keyword>
<dbReference type="GO" id="GO:0005975">
    <property type="term" value="P:carbohydrate metabolic process"/>
    <property type="evidence" value="ECO:0007669"/>
    <property type="project" value="InterPro"/>
</dbReference>
<proteinExistence type="inferred from homology"/>
<dbReference type="UniPathway" id="UPA00219"/>
<gene>
    <name evidence="10" type="primary">murG</name>
    <name evidence="14" type="ORF">A2975_02490</name>
</gene>
<dbReference type="GO" id="GO:0050511">
    <property type="term" value="F:undecaprenyldiphospho-muramoylpentapeptide beta-N-acetylglucosaminyltransferase activity"/>
    <property type="evidence" value="ECO:0007669"/>
    <property type="project" value="UniProtKB-UniRule"/>
</dbReference>
<feature type="domain" description="Glycosyl transferase family 28 C-terminal" evidence="13">
    <location>
        <begin position="194"/>
        <end position="351"/>
    </location>
</feature>
<keyword evidence="7 10" id="KW-0472">Membrane</keyword>
<keyword evidence="6 10" id="KW-0573">Peptidoglycan synthesis</keyword>
<organism evidence="14 15">
    <name type="scientific">Candidatus Woesebacteria bacterium RIFCSPLOWO2_01_FULL_44_14</name>
    <dbReference type="NCBI Taxonomy" id="1802525"/>
    <lineage>
        <taxon>Bacteria</taxon>
        <taxon>Candidatus Woeseibacteriota</taxon>
    </lineage>
</organism>
<comment type="caution">
    <text evidence="10">Lacks conserved residue(s) required for the propagation of feature annotation.</text>
</comment>
<evidence type="ECO:0000259" key="12">
    <source>
        <dbReference type="Pfam" id="PF03033"/>
    </source>
</evidence>
<keyword evidence="4 10" id="KW-0808">Transferase</keyword>
<dbReference type="EC" id="2.4.1.227" evidence="10"/>
<evidence type="ECO:0000256" key="10">
    <source>
        <dbReference type="HAMAP-Rule" id="MF_00033"/>
    </source>
</evidence>
<dbReference type="HAMAP" id="MF_00033">
    <property type="entry name" value="MurG"/>
    <property type="match status" value="1"/>
</dbReference>
<evidence type="ECO:0000259" key="13">
    <source>
        <dbReference type="Pfam" id="PF04101"/>
    </source>
</evidence>
<dbReference type="GO" id="GO:0051991">
    <property type="term" value="F:UDP-N-acetyl-D-glucosamine:N-acetylmuramoyl-L-alanyl-D-glutamyl-meso-2,6-diaminopimelyl-D-alanyl-D-alanine-diphosphoundecaprenol 4-beta-N-acetylglucosaminlytransferase activity"/>
    <property type="evidence" value="ECO:0007669"/>
    <property type="project" value="RHEA"/>
</dbReference>
<dbReference type="Pfam" id="PF04101">
    <property type="entry name" value="Glyco_tran_28_C"/>
    <property type="match status" value="1"/>
</dbReference>
<evidence type="ECO:0000256" key="11">
    <source>
        <dbReference type="SAM" id="Phobius"/>
    </source>
</evidence>
<keyword evidence="8 10" id="KW-0131">Cell cycle</keyword>
<dbReference type="InterPro" id="IPR006009">
    <property type="entry name" value="GlcNAc_MurG"/>
</dbReference>
<evidence type="ECO:0000256" key="7">
    <source>
        <dbReference type="ARBA" id="ARBA00023136"/>
    </source>
</evidence>
<comment type="caution">
    <text evidence="14">The sequence shown here is derived from an EMBL/GenBank/DDBJ whole genome shotgun (WGS) entry which is preliminary data.</text>
</comment>
<evidence type="ECO:0000256" key="9">
    <source>
        <dbReference type="ARBA" id="ARBA00023316"/>
    </source>
</evidence>
<feature type="transmembrane region" description="Helical" evidence="11">
    <location>
        <begin position="83"/>
        <end position="101"/>
    </location>
</feature>
<feature type="binding site" evidence="10">
    <location>
        <position position="297"/>
    </location>
    <ligand>
        <name>UDP-N-acetyl-alpha-D-glucosamine</name>
        <dbReference type="ChEBI" id="CHEBI:57705"/>
    </ligand>
</feature>
<dbReference type="EMBL" id="MGHL01000002">
    <property type="protein sequence ID" value="OGM70735.1"/>
    <property type="molecule type" value="Genomic_DNA"/>
</dbReference>
<keyword evidence="5 10" id="KW-0133">Cell shape</keyword>
<dbReference type="GO" id="GO:0008360">
    <property type="term" value="P:regulation of cell shape"/>
    <property type="evidence" value="ECO:0007669"/>
    <property type="project" value="UniProtKB-KW"/>
</dbReference>
<comment type="similarity">
    <text evidence="10">Belongs to the glycosyltransferase 28 family. MurG subfamily.</text>
</comment>
<comment type="catalytic activity">
    <reaction evidence="10">
        <text>di-trans,octa-cis-undecaprenyl diphospho-N-acetyl-alpha-D-muramoyl-L-alanyl-D-glutamyl-meso-2,6-diaminopimeloyl-D-alanyl-D-alanine + UDP-N-acetyl-alpha-D-glucosamine = di-trans,octa-cis-undecaprenyl diphospho-[N-acetyl-alpha-D-glucosaminyl-(1-&gt;4)]-N-acetyl-alpha-D-muramoyl-L-alanyl-D-glutamyl-meso-2,6-diaminopimeloyl-D-alanyl-D-alanine + UDP + H(+)</text>
        <dbReference type="Rhea" id="RHEA:31227"/>
        <dbReference type="ChEBI" id="CHEBI:15378"/>
        <dbReference type="ChEBI" id="CHEBI:57705"/>
        <dbReference type="ChEBI" id="CHEBI:58223"/>
        <dbReference type="ChEBI" id="CHEBI:61387"/>
        <dbReference type="ChEBI" id="CHEBI:61388"/>
        <dbReference type="EC" id="2.4.1.227"/>
    </reaction>
</comment>
<dbReference type="GO" id="GO:0071555">
    <property type="term" value="P:cell wall organization"/>
    <property type="evidence" value="ECO:0007669"/>
    <property type="project" value="UniProtKB-KW"/>
</dbReference>
<dbReference type="GO" id="GO:0009252">
    <property type="term" value="P:peptidoglycan biosynthetic process"/>
    <property type="evidence" value="ECO:0007669"/>
    <property type="project" value="UniProtKB-UniRule"/>
</dbReference>
<sequence>MKKIVLTGGHAGTTALAVIEELVSQGGSAGGRDKWDIYWIGPKRAFEGARFKTLEAKIFPKMGVAFHPIVAGRLQRRFSIHTIPSIIRIPFGFIHALILLIRIKPKVVLSFGGFAAFPVVVVGSILGIKIIIHEQTVAVGLANKASAVFADKIALARQESKEFFPVKKTVVVGNPVMASVVNVKHKDQVGNPPTLLIMGGSRGSEPINVVVTEALPQLLRKYNVIHLTGEKGFTSFSETKRKNYRVYDFVEPSAIAELYRQADVVVARAGANTVSEIMVVGLPAVLIPIPWARFDEQTKNAQAAEVAKIAIVLPQEMLTGESLTAKIAEVFGNWEKMTKSYDRTLAKKDATAAKALVELL</sequence>
<evidence type="ECO:0000256" key="5">
    <source>
        <dbReference type="ARBA" id="ARBA00022960"/>
    </source>
</evidence>
<comment type="subcellular location">
    <subcellularLocation>
        <location evidence="10">Cell membrane</location>
        <topology evidence="10">Peripheral membrane protein</topology>
        <orientation evidence="10">Cytoplasmic side</orientation>
    </subcellularLocation>
</comment>
<reference evidence="14 15" key="1">
    <citation type="journal article" date="2016" name="Nat. Commun.">
        <title>Thousands of microbial genomes shed light on interconnected biogeochemical processes in an aquifer system.</title>
        <authorList>
            <person name="Anantharaman K."/>
            <person name="Brown C.T."/>
            <person name="Hug L.A."/>
            <person name="Sharon I."/>
            <person name="Castelle C.J."/>
            <person name="Probst A.J."/>
            <person name="Thomas B.C."/>
            <person name="Singh A."/>
            <person name="Wilkins M.J."/>
            <person name="Karaoz U."/>
            <person name="Brodie E.L."/>
            <person name="Williams K.H."/>
            <person name="Hubbard S.S."/>
            <person name="Banfield J.F."/>
        </authorList>
    </citation>
    <scope>NUCLEOTIDE SEQUENCE [LARGE SCALE GENOMIC DNA]</scope>
</reference>